<gene>
    <name evidence="2" type="ORF">SAMN05192529_104126</name>
</gene>
<accession>A0A1H3X0E2</accession>
<dbReference type="InterPro" id="IPR008391">
    <property type="entry name" value="AXE1_dom"/>
</dbReference>
<keyword evidence="3" id="KW-1185">Reference proteome</keyword>
<dbReference type="RefSeq" id="WP_244518752.1">
    <property type="nucleotide sequence ID" value="NZ_FNQY01000004.1"/>
</dbReference>
<evidence type="ECO:0000259" key="1">
    <source>
        <dbReference type="Pfam" id="PF05448"/>
    </source>
</evidence>
<evidence type="ECO:0000313" key="3">
    <source>
        <dbReference type="Proteomes" id="UP000199041"/>
    </source>
</evidence>
<dbReference type="STRING" id="551991.SAMN05192529_104126"/>
<evidence type="ECO:0000313" key="2">
    <source>
        <dbReference type="EMBL" id="SDZ92847.1"/>
    </source>
</evidence>
<dbReference type="ESTHER" id="9bact-a0a1h3x0e2">
    <property type="family name" value="Pectin_methylesterase"/>
</dbReference>
<dbReference type="Proteomes" id="UP000199041">
    <property type="component" value="Unassembled WGS sequence"/>
</dbReference>
<protein>
    <submittedName>
        <fullName evidence="2">Acetyl xylan esterase (AXE1)</fullName>
    </submittedName>
</protein>
<dbReference type="EMBL" id="FNQY01000004">
    <property type="protein sequence ID" value="SDZ92847.1"/>
    <property type="molecule type" value="Genomic_DNA"/>
</dbReference>
<dbReference type="Pfam" id="PF05448">
    <property type="entry name" value="AXE1"/>
    <property type="match status" value="1"/>
</dbReference>
<dbReference type="PANTHER" id="PTHR22946">
    <property type="entry name" value="DIENELACTONE HYDROLASE DOMAIN-CONTAINING PROTEIN-RELATED"/>
    <property type="match status" value="1"/>
</dbReference>
<proteinExistence type="predicted"/>
<dbReference type="PANTHER" id="PTHR22946:SF8">
    <property type="entry name" value="ACETYL XYLAN ESTERASE DOMAIN-CONTAINING PROTEIN"/>
    <property type="match status" value="1"/>
</dbReference>
<name>A0A1H3X0E2_9BACT</name>
<dbReference type="AlphaFoldDB" id="A0A1H3X0E2"/>
<feature type="domain" description="Acetyl xylan esterase" evidence="1">
    <location>
        <begin position="284"/>
        <end position="333"/>
    </location>
</feature>
<dbReference type="Gene3D" id="3.40.50.1820">
    <property type="entry name" value="alpha/beta hydrolase"/>
    <property type="match status" value="1"/>
</dbReference>
<dbReference type="InterPro" id="IPR050261">
    <property type="entry name" value="FrsA_esterase"/>
</dbReference>
<dbReference type="SUPFAM" id="SSF53474">
    <property type="entry name" value="alpha/beta-Hydrolases"/>
    <property type="match status" value="1"/>
</dbReference>
<sequence length="499" mass="56630">MTHFQIELIQKLFRVSKMKASLLAILLVLAGVGVKAQQQKPLYDNVFQNTDSLYKLPLKEVIQQIESRFNVKIRYAADLVKDKWVTYAFWRFRPSLDATFENVLTPLDLKVNPDGDHKYELKPFEYYRWPVKEGWATLDAIAGQYHDKQSWEARKDSIRTELYAAVGLFPMPARPDKPVMLTPERKYADYQVQNFALEILPGLYLNGSIYQPLKVKGKIAVMLSPDGHWTDQRYRKDCQIRCATLAKLGAMAISYDLFAWGESLLQFNGEDHRKSLSITVQTLGAIRLLDYVTSLKQVDTSRIGISGGSGGGSHTVLIAAMDARIKLSAPVVSVSSYFYGGCPCESGRGIHECGGGTDNVELAAMAAPNPQLLISDGHDWTQHMPEHDFPYLQRVYSYYGAENNVVNVHLPKESHDFGPSKRTALYRFVSKYFHLPIDRILNKENHIDESFVHIEPKEALYTFGDHGQYLPKDAIKGYDQLVEVYNSAMRSAQSDWNNK</sequence>
<reference evidence="2 3" key="1">
    <citation type="submission" date="2016-10" db="EMBL/GenBank/DDBJ databases">
        <authorList>
            <person name="de Groot N.N."/>
        </authorList>
    </citation>
    <scope>NUCLEOTIDE SEQUENCE [LARGE SCALE GENOMIC DNA]</scope>
    <source>
        <strain evidence="2 3">Vu-144</strain>
    </source>
</reference>
<dbReference type="InterPro" id="IPR029058">
    <property type="entry name" value="AB_hydrolase_fold"/>
</dbReference>
<organism evidence="2 3">
    <name type="scientific">Arachidicoccus rhizosphaerae</name>
    <dbReference type="NCBI Taxonomy" id="551991"/>
    <lineage>
        <taxon>Bacteria</taxon>
        <taxon>Pseudomonadati</taxon>
        <taxon>Bacteroidota</taxon>
        <taxon>Chitinophagia</taxon>
        <taxon>Chitinophagales</taxon>
        <taxon>Chitinophagaceae</taxon>
        <taxon>Arachidicoccus</taxon>
    </lineage>
</organism>